<dbReference type="SMART" id="SM00248">
    <property type="entry name" value="ANK"/>
    <property type="match status" value="4"/>
</dbReference>
<dbReference type="GO" id="GO:0020037">
    <property type="term" value="F:heme binding"/>
    <property type="evidence" value="ECO:0007669"/>
    <property type="project" value="InterPro"/>
</dbReference>
<dbReference type="Gene3D" id="1.20.58.480">
    <property type="match status" value="1"/>
</dbReference>
<proteinExistence type="inferred from homology"/>
<dbReference type="OrthoDB" id="10262710at2759"/>
<dbReference type="InterPro" id="IPR036770">
    <property type="entry name" value="Ankyrin_rpt-contain_sf"/>
</dbReference>
<dbReference type="GO" id="GO:0046872">
    <property type="term" value="F:metal ion binding"/>
    <property type="evidence" value="ECO:0007669"/>
    <property type="project" value="UniProtKB-KW"/>
</dbReference>
<keyword evidence="8" id="KW-1185">Reference proteome</keyword>
<feature type="binding site" description="proximal binding residue" evidence="4">
    <location>
        <position position="1189"/>
    </location>
    <ligand>
        <name>heme b</name>
        <dbReference type="ChEBI" id="CHEBI:60344"/>
    </ligand>
    <ligandPart>
        <name>Fe</name>
        <dbReference type="ChEBI" id="CHEBI:18248"/>
    </ligandPart>
</feature>
<accession>R9P3K8</accession>
<keyword evidence="3 4" id="KW-0408">Iron</keyword>
<keyword evidence="7" id="KW-0223">Dioxygenase</keyword>
<feature type="repeat" description="ANK" evidence="5">
    <location>
        <begin position="310"/>
        <end position="342"/>
    </location>
</feature>
<dbReference type="PANTHER" id="PTHR28657">
    <property type="entry name" value="INDOLEAMINE 2,3-DIOXYGENASE"/>
    <property type="match status" value="1"/>
</dbReference>
<dbReference type="FunFam" id="1.20.58.480:FF:000005">
    <property type="entry name" value="Indoleamine 2,3-dioxygenase family protein"/>
    <property type="match status" value="1"/>
</dbReference>
<dbReference type="GO" id="GO:0019441">
    <property type="term" value="P:L-tryptophan catabolic process to kynurenine"/>
    <property type="evidence" value="ECO:0007669"/>
    <property type="project" value="InterPro"/>
</dbReference>
<keyword evidence="7" id="KW-0560">Oxidoreductase</keyword>
<comment type="similarity">
    <text evidence="1">Belongs to the indoleamine 2,3-dioxygenase family.</text>
</comment>
<name>R9P3K8_PSEHS</name>
<dbReference type="GO" id="GO:0016702">
    <property type="term" value="F:oxidoreductase activity, acting on single donors with incorporation of molecular oxygen, incorporation of two atoms of oxygen"/>
    <property type="evidence" value="ECO:0007669"/>
    <property type="project" value="UniProtKB-ARBA"/>
</dbReference>
<dbReference type="Gene3D" id="1.25.40.20">
    <property type="entry name" value="Ankyrin repeat-containing domain"/>
    <property type="match status" value="1"/>
</dbReference>
<dbReference type="HOGENOM" id="CLU_259516_0_0_1"/>
<dbReference type="SUPFAM" id="SSF48403">
    <property type="entry name" value="Ankyrin repeat"/>
    <property type="match status" value="1"/>
</dbReference>
<dbReference type="GeneID" id="24108683"/>
<feature type="compositionally biased region" description="Low complexity" evidence="6">
    <location>
        <begin position="446"/>
        <end position="455"/>
    </location>
</feature>
<dbReference type="InterPro" id="IPR037217">
    <property type="entry name" value="Trp/Indoleamine_2_3_dOase-like"/>
</dbReference>
<keyword evidence="2 4" id="KW-0479">Metal-binding</keyword>
<evidence type="ECO:0000256" key="4">
    <source>
        <dbReference type="PIRSR" id="PIRSR600898-1"/>
    </source>
</evidence>
<evidence type="ECO:0000256" key="6">
    <source>
        <dbReference type="SAM" id="MobiDB-lite"/>
    </source>
</evidence>
<evidence type="ECO:0000256" key="3">
    <source>
        <dbReference type="ARBA" id="ARBA00023004"/>
    </source>
</evidence>
<feature type="repeat" description="ANK" evidence="5">
    <location>
        <begin position="343"/>
        <end position="375"/>
    </location>
</feature>
<protein>
    <submittedName>
        <fullName evidence="7">Indoleamine 2,3-dioxygenase</fullName>
    </submittedName>
</protein>
<dbReference type="eggNOG" id="KOG0504">
    <property type="taxonomic scope" value="Eukaryota"/>
</dbReference>
<evidence type="ECO:0000256" key="1">
    <source>
        <dbReference type="ARBA" id="ARBA00007119"/>
    </source>
</evidence>
<sequence>MLESGKIDVYAVTTANLDSTQCNGDGETDVSVQRRLANTNCRTLGRKDDLRRRYQSRRCQALESGLKKKRPMLSIPQSSTPNPLLRTPRQPSIATPARTNKVEIPSRRVQPAASGPSTSSRTTLSQRFRRAIQQGDLAAAQRIAARAFDLQFLPRSEEQDAYGALGDGSTLRAPRAALRAAQAQRPSSAHPFDIRNVADAPEGVGLTKHHHHRKYTLAIHDESFAQDAVEDADPSLLVAIRHNADVEMIRWLIEMGHEHHIPSLDNDGNTVLHLATLYDRSDIIYAYSTYTSSHVASTLADLIDAETLHDRRTALHLSCIRGFDDVARQLLDLGSDVDLQDRAGNTALHFASAWGHVSLLQLLIERGCSLAVKNAEGSTASDYAYSHSVKEALETLGRVRYESRKKTRRGTAATVMPAGGRPSASFAGATSPQADESISSDRQSRSRPFPSFLSRNGSNSGAHRGSTTTTPVRGTFADTKADQTTDLYDDWDPEKTFAQPGQDLFPGNRGVFSSPPVQRIASPANLSTPGRASIDLYSEVLNHSPRAPAAATLGAAPHSGAHEHAAPAQDRVPAQSPSTTLPNAYKGLAPNGISGAEIKRQLSPNFSQIIRRTPSPRNVGASADKVRLQDAAAMSLFRSTTPQPNHVPGRIDTPPIPYTIRSESPLLLNRAGRGSVKSPPPPPEVFRPGSTPDSTAVGGSGEKVSVDRIGEGRGQLDRELRAYRGCLRYVSSTYVPACATMSRMPSRKGTPFQRILYTPLNRESVLSFALQSPSTARPGAEAYSRQSTRVSDRAQIQTGQKPGLYAQLTRVAFSLASCPRTKKTYQGHMPSDVGLLPMQRIAPAARMTIHQPADSNGHRATGLLGTGEFGDAVLDELKPDGPEAKAVDSAISSGNSHLLAALFRDYCFATSAYLLEPVDRAFRQTGLYTQGRSVLPQQLAVPLKKLADKLGHFPYMEYASSYALVNYLCKDPNYKGNAGKYSFDNMELIRSFEDASGSERGFILVHVEMVSYTGQLVSATEDALRACNAKDVAAFEDAFERLLVVYRKINESMETMWKRSLPEDYLKYRSFIFGTGPKKMNAMFPQGVVYEGVSEEPQFYRGESGANDSIVPTGDNLLEITAHMPNNDLTKTLRDFRSYRPKNQREFLQQLEARSTLAGVRGFAMSSSARSKALYVLLVDQIREFRNRHWMFTKSYIIQRTSYDIATGGSPILQYLPNNLSVVLKVLEESFDEFTAADANQLGNGVEAKSGSKHRISDVELLESVDAAGKRAGAQRRLLEREVAELLREKEERIQKLGGDVEKGRGMLGEQREMKRGAVGCDGVG</sequence>
<keyword evidence="5" id="KW-0040">ANK repeat</keyword>
<dbReference type="PANTHER" id="PTHR28657:SF3">
    <property type="entry name" value="INDOLEAMINE 2,3-DIOXYGENASE"/>
    <property type="match status" value="1"/>
</dbReference>
<feature type="region of interest" description="Disordered" evidence="6">
    <location>
        <begin position="550"/>
        <end position="578"/>
    </location>
</feature>
<dbReference type="Proteomes" id="UP000014071">
    <property type="component" value="Unassembled WGS sequence"/>
</dbReference>
<feature type="compositionally biased region" description="Polar residues" evidence="6">
    <location>
        <begin position="115"/>
        <end position="125"/>
    </location>
</feature>
<organism evidence="7 8">
    <name type="scientific">Pseudozyma hubeiensis (strain SY62)</name>
    <name type="common">Yeast</name>
    <dbReference type="NCBI Taxonomy" id="1305764"/>
    <lineage>
        <taxon>Eukaryota</taxon>
        <taxon>Fungi</taxon>
        <taxon>Dikarya</taxon>
        <taxon>Basidiomycota</taxon>
        <taxon>Ustilaginomycotina</taxon>
        <taxon>Ustilaginomycetes</taxon>
        <taxon>Ustilaginales</taxon>
        <taxon>Ustilaginaceae</taxon>
        <taxon>Pseudozyma</taxon>
    </lineage>
</organism>
<feature type="compositionally biased region" description="Low complexity" evidence="6">
    <location>
        <begin position="550"/>
        <end position="559"/>
    </location>
</feature>
<dbReference type="Pfam" id="PF12796">
    <property type="entry name" value="Ank_2"/>
    <property type="match status" value="1"/>
</dbReference>
<reference evidence="8" key="1">
    <citation type="journal article" date="2013" name="Genome Announc.">
        <title>Draft genome sequence of the basidiomycetous yeast-like fungus Pseudozyma hubeiensis SY62, which produces an abundant amount of the biosurfactant mannosylerythritol lipids.</title>
        <authorList>
            <person name="Konishi M."/>
            <person name="Hatada Y."/>
            <person name="Horiuchi J."/>
        </authorList>
    </citation>
    <scope>NUCLEOTIDE SEQUENCE [LARGE SCALE GENOMIC DNA]</scope>
    <source>
        <strain evidence="8">SY62</strain>
    </source>
</reference>
<dbReference type="PROSITE" id="PS50297">
    <property type="entry name" value="ANK_REP_REGION"/>
    <property type="match status" value="2"/>
</dbReference>
<dbReference type="InterPro" id="IPR000898">
    <property type="entry name" value="Indolamine_dOase"/>
</dbReference>
<feature type="region of interest" description="Disordered" evidence="6">
    <location>
        <begin position="400"/>
        <end position="527"/>
    </location>
</feature>
<evidence type="ECO:0000256" key="2">
    <source>
        <dbReference type="ARBA" id="ARBA00022723"/>
    </source>
</evidence>
<dbReference type="PROSITE" id="PS50088">
    <property type="entry name" value="ANK_REPEAT"/>
    <property type="match status" value="2"/>
</dbReference>
<dbReference type="InterPro" id="IPR002110">
    <property type="entry name" value="Ankyrin_rpt"/>
</dbReference>
<feature type="compositionally biased region" description="Polar residues" evidence="6">
    <location>
        <begin position="456"/>
        <end position="472"/>
    </location>
</feature>
<dbReference type="EMBL" id="DF238798">
    <property type="protein sequence ID" value="GAC95817.1"/>
    <property type="molecule type" value="Genomic_DNA"/>
</dbReference>
<evidence type="ECO:0000313" key="8">
    <source>
        <dbReference type="Proteomes" id="UP000014071"/>
    </source>
</evidence>
<keyword evidence="4" id="KW-0349">Heme</keyword>
<gene>
    <name evidence="7" type="ORF">PHSY_003394</name>
</gene>
<dbReference type="Pfam" id="PF01231">
    <property type="entry name" value="IDO"/>
    <property type="match status" value="1"/>
</dbReference>
<dbReference type="RefSeq" id="XP_012189404.1">
    <property type="nucleotide sequence ID" value="XM_012334014.1"/>
</dbReference>
<evidence type="ECO:0000256" key="5">
    <source>
        <dbReference type="PROSITE-ProRule" id="PRU00023"/>
    </source>
</evidence>
<feature type="compositionally biased region" description="Polar residues" evidence="6">
    <location>
        <begin position="428"/>
        <end position="437"/>
    </location>
</feature>
<feature type="region of interest" description="Disordered" evidence="6">
    <location>
        <begin position="671"/>
        <end position="705"/>
    </location>
</feature>
<feature type="region of interest" description="Disordered" evidence="6">
    <location>
        <begin position="63"/>
        <end position="125"/>
    </location>
</feature>
<evidence type="ECO:0000313" key="7">
    <source>
        <dbReference type="EMBL" id="GAC95817.1"/>
    </source>
</evidence>
<dbReference type="SUPFAM" id="SSF140959">
    <property type="entry name" value="Indolic compounds 2,3-dioxygenase-like"/>
    <property type="match status" value="1"/>
</dbReference>